<dbReference type="RefSeq" id="WP_021691133.1">
    <property type="nucleotide sequence ID" value="NZ_BASZ01000008.1"/>
</dbReference>
<evidence type="ECO:0000313" key="2">
    <source>
        <dbReference type="Proteomes" id="UP000016568"/>
    </source>
</evidence>
<accession>U2YNE1</accession>
<dbReference type="OrthoDB" id="63584at2"/>
<dbReference type="Gene3D" id="3.40.50.720">
    <property type="entry name" value="NAD(P)-binding Rossmann-like Domain"/>
    <property type="match status" value="1"/>
</dbReference>
<dbReference type="PRINTS" id="PR00081">
    <property type="entry name" value="GDHRDH"/>
</dbReference>
<reference evidence="1 2" key="1">
    <citation type="submission" date="2013-09" db="EMBL/GenBank/DDBJ databases">
        <title>Whole genome shotgun sequence of Novosphingobium tardaugens NBRC 16725.</title>
        <authorList>
            <person name="Isaki S."/>
            <person name="Hosoyama A."/>
            <person name="Tsuchikane K."/>
            <person name="Katsumata H."/>
            <person name="Ando Y."/>
            <person name="Yamazaki S."/>
            <person name="Fujita N."/>
        </authorList>
    </citation>
    <scope>NUCLEOTIDE SEQUENCE [LARGE SCALE GENOMIC DNA]</scope>
    <source>
        <strain evidence="1 2">NBRC 16725</strain>
    </source>
</reference>
<dbReference type="PROSITE" id="PS00061">
    <property type="entry name" value="ADH_SHORT"/>
    <property type="match status" value="1"/>
</dbReference>
<protein>
    <submittedName>
        <fullName evidence="1">Putative oxidoreductase</fullName>
    </submittedName>
</protein>
<comment type="caution">
    <text evidence="1">The sequence shown here is derived from an EMBL/GenBank/DDBJ whole genome shotgun (WGS) entry which is preliminary data.</text>
</comment>
<dbReference type="Proteomes" id="UP000016568">
    <property type="component" value="Unassembled WGS sequence"/>
</dbReference>
<gene>
    <name evidence="1" type="ORF">NT2_08_01020</name>
</gene>
<dbReference type="InterPro" id="IPR036291">
    <property type="entry name" value="NAD(P)-bd_dom_sf"/>
</dbReference>
<dbReference type="InterPro" id="IPR020904">
    <property type="entry name" value="Sc_DH/Rdtase_CS"/>
</dbReference>
<sequence>MRTLEGRVALVAGASRGMGQGIAVELGAAGAFVYLLGRTAGAVGDGRTDTLSHTLAVLEGLGGAGQVVTCDCTDPIRLGAIIEQVEERHGRLDIVVNSVFSTPTFPGMIVKRIWETPDDLWHTVVEVPGRAAYFTTARAAPLMMRSATEAAPGLIVNVSGRGALGYRYNTAYGVGKSALARLTSDTALELRPHHVAVLSVWPNGYAADPSRPETPRYTGRAVAAIAADPNRMARSGSHVWSAEAGAEYGFTDEFGHAHEISTLTDQYTLA</sequence>
<keyword evidence="2" id="KW-1185">Reference proteome</keyword>
<name>U2YNE1_9SPHN</name>
<proteinExistence type="predicted"/>
<dbReference type="KEGG" id="ntd:EGO55_03415"/>
<dbReference type="SUPFAM" id="SSF51735">
    <property type="entry name" value="NAD(P)-binding Rossmann-fold domains"/>
    <property type="match status" value="1"/>
</dbReference>
<dbReference type="PANTHER" id="PTHR44147">
    <property type="entry name" value="DEHYDROGENASE/REDUCTASE SDR FAMILY MEMBER 1"/>
    <property type="match status" value="1"/>
</dbReference>
<dbReference type="AlphaFoldDB" id="U2YNE1"/>
<evidence type="ECO:0000313" key="1">
    <source>
        <dbReference type="EMBL" id="GAD50315.1"/>
    </source>
</evidence>
<dbReference type="Pfam" id="PF00106">
    <property type="entry name" value="adh_short"/>
    <property type="match status" value="1"/>
</dbReference>
<dbReference type="EMBL" id="BASZ01000008">
    <property type="protein sequence ID" value="GAD50315.1"/>
    <property type="molecule type" value="Genomic_DNA"/>
</dbReference>
<dbReference type="eggNOG" id="COG1028">
    <property type="taxonomic scope" value="Bacteria"/>
</dbReference>
<dbReference type="InterPro" id="IPR002347">
    <property type="entry name" value="SDR_fam"/>
</dbReference>
<organism evidence="1 2">
    <name type="scientific">Caenibius tardaugens NBRC 16725</name>
    <dbReference type="NCBI Taxonomy" id="1219035"/>
    <lineage>
        <taxon>Bacteria</taxon>
        <taxon>Pseudomonadati</taxon>
        <taxon>Pseudomonadota</taxon>
        <taxon>Alphaproteobacteria</taxon>
        <taxon>Sphingomonadales</taxon>
        <taxon>Erythrobacteraceae</taxon>
        <taxon>Caenibius</taxon>
    </lineage>
</organism>
<dbReference type="PANTHER" id="PTHR44147:SF2">
    <property type="entry name" value="DEHYDROGENASE_REDUCTASE SDR FAMILY MEMBER 1"/>
    <property type="match status" value="1"/>
</dbReference>